<organism evidence="1 2">
    <name type="scientific">Kickxella alabastrina</name>
    <dbReference type="NCBI Taxonomy" id="61397"/>
    <lineage>
        <taxon>Eukaryota</taxon>
        <taxon>Fungi</taxon>
        <taxon>Fungi incertae sedis</taxon>
        <taxon>Zoopagomycota</taxon>
        <taxon>Kickxellomycotina</taxon>
        <taxon>Kickxellomycetes</taxon>
        <taxon>Kickxellales</taxon>
        <taxon>Kickxellaceae</taxon>
        <taxon>Kickxella</taxon>
    </lineage>
</organism>
<feature type="non-terminal residue" evidence="1">
    <location>
        <position position="72"/>
    </location>
</feature>
<name>A0ACC1IPB4_9FUNG</name>
<sequence>MATTLQLNKRQEFLNALIAVRPNNRFKIVVVDKRSLQVLNKSLKLPEILEHDVDCIEKIENNRKGNPNLDAL</sequence>
<gene>
    <name evidence="1" type="ORF">LPJ66_002872</name>
</gene>
<reference evidence="1" key="1">
    <citation type="submission" date="2022-07" db="EMBL/GenBank/DDBJ databases">
        <title>Phylogenomic reconstructions and comparative analyses of Kickxellomycotina fungi.</title>
        <authorList>
            <person name="Reynolds N.K."/>
            <person name="Stajich J.E."/>
            <person name="Barry K."/>
            <person name="Grigoriev I.V."/>
            <person name="Crous P."/>
            <person name="Smith M.E."/>
        </authorList>
    </citation>
    <scope>NUCLEOTIDE SEQUENCE</scope>
    <source>
        <strain evidence="1">Benny 63K</strain>
    </source>
</reference>
<evidence type="ECO:0000313" key="1">
    <source>
        <dbReference type="EMBL" id="KAJ1898254.1"/>
    </source>
</evidence>
<accession>A0ACC1IPB4</accession>
<dbReference type="EMBL" id="JANBPG010000254">
    <property type="protein sequence ID" value="KAJ1898254.1"/>
    <property type="molecule type" value="Genomic_DNA"/>
</dbReference>
<protein>
    <submittedName>
        <fullName evidence="1">Uncharacterized protein</fullName>
    </submittedName>
</protein>
<keyword evidence="2" id="KW-1185">Reference proteome</keyword>
<dbReference type="Proteomes" id="UP001150581">
    <property type="component" value="Unassembled WGS sequence"/>
</dbReference>
<evidence type="ECO:0000313" key="2">
    <source>
        <dbReference type="Proteomes" id="UP001150581"/>
    </source>
</evidence>
<comment type="caution">
    <text evidence="1">The sequence shown here is derived from an EMBL/GenBank/DDBJ whole genome shotgun (WGS) entry which is preliminary data.</text>
</comment>
<proteinExistence type="predicted"/>